<evidence type="ECO:0000259" key="10">
    <source>
        <dbReference type="PROSITE" id="PS50850"/>
    </source>
</evidence>
<dbReference type="PANTHER" id="PTHR42718">
    <property type="entry name" value="MAJOR FACILITATOR SUPERFAMILY MULTIDRUG TRANSPORTER MFSC"/>
    <property type="match status" value="1"/>
</dbReference>
<dbReference type="RefSeq" id="WP_311621798.1">
    <property type="nucleotide sequence ID" value="NZ_JAVRFE010000001.1"/>
</dbReference>
<dbReference type="Gene3D" id="1.20.1250.20">
    <property type="entry name" value="MFS general substrate transporter like domains"/>
    <property type="match status" value="1"/>
</dbReference>
<accession>A0ABU2T186</accession>
<keyword evidence="2" id="KW-0813">Transport</keyword>
<feature type="domain" description="Major facilitator superfamily (MFS) profile" evidence="10">
    <location>
        <begin position="13"/>
        <end position="453"/>
    </location>
</feature>
<feature type="transmembrane region" description="Helical" evidence="9">
    <location>
        <begin position="112"/>
        <end position="129"/>
    </location>
</feature>
<dbReference type="InterPro" id="IPR036259">
    <property type="entry name" value="MFS_trans_sf"/>
</dbReference>
<reference evidence="11" key="1">
    <citation type="submission" date="2024-05" db="EMBL/GenBank/DDBJ databases">
        <title>30 novel species of actinomycetes from the DSMZ collection.</title>
        <authorList>
            <person name="Nouioui I."/>
        </authorList>
    </citation>
    <scope>NUCLEOTIDE SEQUENCE</scope>
    <source>
        <strain evidence="11">DSM 41527</strain>
    </source>
</reference>
<evidence type="ECO:0000313" key="11">
    <source>
        <dbReference type="EMBL" id="MDT0454369.1"/>
    </source>
</evidence>
<evidence type="ECO:0000256" key="2">
    <source>
        <dbReference type="ARBA" id="ARBA00022448"/>
    </source>
</evidence>
<dbReference type="PROSITE" id="PS50850">
    <property type="entry name" value="MFS"/>
    <property type="match status" value="1"/>
</dbReference>
<evidence type="ECO:0000256" key="9">
    <source>
        <dbReference type="SAM" id="Phobius"/>
    </source>
</evidence>
<name>A0ABU2T186_9ACTN</name>
<feature type="compositionally biased region" description="Polar residues" evidence="8">
    <location>
        <begin position="463"/>
        <end position="474"/>
    </location>
</feature>
<feature type="transmembrane region" description="Helical" evidence="9">
    <location>
        <begin position="332"/>
        <end position="351"/>
    </location>
</feature>
<dbReference type="PANTHER" id="PTHR42718:SF46">
    <property type="entry name" value="BLR6921 PROTEIN"/>
    <property type="match status" value="1"/>
</dbReference>
<feature type="transmembrane region" description="Helical" evidence="9">
    <location>
        <begin position="357"/>
        <end position="381"/>
    </location>
</feature>
<dbReference type="InterPro" id="IPR020846">
    <property type="entry name" value="MFS_dom"/>
</dbReference>
<protein>
    <submittedName>
        <fullName evidence="11">MFS transporter</fullName>
    </submittedName>
</protein>
<keyword evidence="12" id="KW-1185">Reference proteome</keyword>
<dbReference type="CDD" id="cd17321">
    <property type="entry name" value="MFS_MMR_MDR_like"/>
    <property type="match status" value="1"/>
</dbReference>
<feature type="transmembrane region" description="Helical" evidence="9">
    <location>
        <begin position="228"/>
        <end position="247"/>
    </location>
</feature>
<feature type="transmembrane region" description="Helical" evidence="9">
    <location>
        <begin position="79"/>
        <end position="106"/>
    </location>
</feature>
<keyword evidence="4 9" id="KW-0812">Transmembrane</keyword>
<keyword evidence="5 9" id="KW-1133">Transmembrane helix</keyword>
<evidence type="ECO:0000256" key="7">
    <source>
        <dbReference type="ARBA" id="ARBA00023251"/>
    </source>
</evidence>
<evidence type="ECO:0000256" key="5">
    <source>
        <dbReference type="ARBA" id="ARBA00022989"/>
    </source>
</evidence>
<evidence type="ECO:0000256" key="3">
    <source>
        <dbReference type="ARBA" id="ARBA00022475"/>
    </source>
</evidence>
<keyword evidence="6 9" id="KW-0472">Membrane</keyword>
<comment type="caution">
    <text evidence="11">The sequence shown here is derived from an EMBL/GenBank/DDBJ whole genome shotgun (WGS) entry which is preliminary data.</text>
</comment>
<dbReference type="InterPro" id="IPR011701">
    <property type="entry name" value="MFS"/>
</dbReference>
<dbReference type="SUPFAM" id="SSF103473">
    <property type="entry name" value="MFS general substrate transporter"/>
    <property type="match status" value="1"/>
</dbReference>
<dbReference type="Proteomes" id="UP001180551">
    <property type="component" value="Unassembled WGS sequence"/>
</dbReference>
<gene>
    <name evidence="11" type="ORF">RM550_01275</name>
</gene>
<keyword evidence="3" id="KW-1003">Cell membrane</keyword>
<dbReference type="Pfam" id="PF07690">
    <property type="entry name" value="MFS_1"/>
    <property type="match status" value="1"/>
</dbReference>
<feature type="transmembrane region" description="Helical" evidence="9">
    <location>
        <begin position="47"/>
        <end position="67"/>
    </location>
</feature>
<evidence type="ECO:0000256" key="1">
    <source>
        <dbReference type="ARBA" id="ARBA00004651"/>
    </source>
</evidence>
<organism evidence="11 12">
    <name type="scientific">Streptomyces mooreae</name>
    <dbReference type="NCBI Taxonomy" id="3075523"/>
    <lineage>
        <taxon>Bacteria</taxon>
        <taxon>Bacillati</taxon>
        <taxon>Actinomycetota</taxon>
        <taxon>Actinomycetes</taxon>
        <taxon>Kitasatosporales</taxon>
        <taxon>Streptomycetaceae</taxon>
        <taxon>Streptomyces</taxon>
    </lineage>
</organism>
<feature type="transmembrane region" description="Helical" evidence="9">
    <location>
        <begin position="297"/>
        <end position="320"/>
    </location>
</feature>
<proteinExistence type="predicted"/>
<dbReference type="Gene3D" id="1.20.1720.10">
    <property type="entry name" value="Multidrug resistance protein D"/>
    <property type="match status" value="1"/>
</dbReference>
<dbReference type="EMBL" id="JAVRFE010000001">
    <property type="protein sequence ID" value="MDT0454369.1"/>
    <property type="molecule type" value="Genomic_DNA"/>
</dbReference>
<feature type="transmembrane region" description="Helical" evidence="9">
    <location>
        <begin position="141"/>
        <end position="162"/>
    </location>
</feature>
<evidence type="ECO:0000256" key="8">
    <source>
        <dbReference type="SAM" id="MobiDB-lite"/>
    </source>
</evidence>
<evidence type="ECO:0000256" key="4">
    <source>
        <dbReference type="ARBA" id="ARBA00022692"/>
    </source>
</evidence>
<feature type="region of interest" description="Disordered" evidence="8">
    <location>
        <begin position="454"/>
        <end position="474"/>
    </location>
</feature>
<feature type="transmembrane region" description="Helical" evidence="9">
    <location>
        <begin position="393"/>
        <end position="415"/>
    </location>
</feature>
<comment type="subcellular location">
    <subcellularLocation>
        <location evidence="1">Cell membrane</location>
        <topology evidence="1">Multi-pass membrane protein</topology>
    </subcellularLocation>
</comment>
<feature type="transmembrane region" description="Helical" evidence="9">
    <location>
        <begin position="427"/>
        <end position="449"/>
    </location>
</feature>
<feature type="transmembrane region" description="Helical" evidence="9">
    <location>
        <begin position="12"/>
        <end position="35"/>
    </location>
</feature>
<evidence type="ECO:0000313" key="12">
    <source>
        <dbReference type="Proteomes" id="UP001180551"/>
    </source>
</evidence>
<feature type="transmembrane region" description="Helical" evidence="9">
    <location>
        <begin position="168"/>
        <end position="188"/>
    </location>
</feature>
<sequence length="474" mass="47854">MPVSPLPTPGARLLTALAGAQLLVALDFSIIYVALPDIGASLHFSAVALQWIVSAYAIFFAGFLLLGGQLADVFGAGRVYLTAQLLFAASSVGAALSPSAAVLIAARVGQGVAAALLVPATLGLLSSAYPAGPARDRAVSVWGTTGAVGLALGVTAGGGILAVASWQWIFWINLPIVVVCLLAAGNAVRSTTAGPRAPVAAVATCSACAAVVALVLACTELSRARPSLPVVAAALAVTIPAGALLALGQRRRRPLVPRALLRVRTLQVACLVAALYMASFGAEFYLVTLYLQDVRDYSAFAAGLAFLPLAGAITVGNTVAGRLAGRLPLRRLLSTAFLTGAAGLVVLALAVGAEAGYLPAILPGLLLSGLGQGMAFTGMFITGTRDLPQASNATGSALVTTAQYLGGSLGLALLVLFHGEQPATADFVRTFCVTAVIAAAAAPSALFLLTRTGGQPAPVSRPDQPSQHRTGGHR</sequence>
<keyword evidence="7" id="KW-0046">Antibiotic resistance</keyword>
<feature type="transmembrane region" description="Helical" evidence="9">
    <location>
        <begin position="268"/>
        <end position="291"/>
    </location>
</feature>
<evidence type="ECO:0000256" key="6">
    <source>
        <dbReference type="ARBA" id="ARBA00023136"/>
    </source>
</evidence>
<feature type="transmembrane region" description="Helical" evidence="9">
    <location>
        <begin position="200"/>
        <end position="222"/>
    </location>
</feature>